<dbReference type="InterPro" id="IPR050490">
    <property type="entry name" value="Bact_solute-bd_prot1"/>
</dbReference>
<dbReference type="RefSeq" id="WP_030733949.1">
    <property type="nucleotide sequence ID" value="NZ_CP009922.3"/>
</dbReference>
<dbReference type="HOGENOM" id="CLU_031285_5_0_11"/>
<dbReference type="PATRIC" id="fig|408015.6.peg.909"/>
<protein>
    <submittedName>
        <fullName evidence="2">Extracellular solute-binding protein family 1</fullName>
    </submittedName>
</protein>
<dbReference type="SUPFAM" id="SSF53850">
    <property type="entry name" value="Periplasmic binding protein-like II"/>
    <property type="match status" value="1"/>
</dbReference>
<dbReference type="PANTHER" id="PTHR43649">
    <property type="entry name" value="ARABINOSE-BINDING PROTEIN-RELATED"/>
    <property type="match status" value="1"/>
</dbReference>
<dbReference type="PROSITE" id="PS51257">
    <property type="entry name" value="PROKAR_LIPOPROTEIN"/>
    <property type="match status" value="1"/>
</dbReference>
<keyword evidence="1" id="KW-0732">Signal</keyword>
<dbReference type="KEGG" id="sxi:SXIM_08810"/>
<feature type="chain" id="PRO_5039573633" evidence="1">
    <location>
        <begin position="26"/>
        <end position="430"/>
    </location>
</feature>
<proteinExistence type="predicted"/>
<accession>A0A0F7FRT6</accession>
<dbReference type="STRING" id="408015.SXIM_08810"/>
<name>A0A0F7FRT6_9ACTN</name>
<dbReference type="Gene3D" id="3.40.190.10">
    <property type="entry name" value="Periplasmic binding protein-like II"/>
    <property type="match status" value="2"/>
</dbReference>
<evidence type="ECO:0000256" key="1">
    <source>
        <dbReference type="SAM" id="SignalP"/>
    </source>
</evidence>
<dbReference type="InterPro" id="IPR006059">
    <property type="entry name" value="SBP"/>
</dbReference>
<feature type="signal peptide" evidence="1">
    <location>
        <begin position="1"/>
        <end position="25"/>
    </location>
</feature>
<dbReference type="PANTHER" id="PTHR43649:SF12">
    <property type="entry name" value="DIACETYLCHITOBIOSE BINDING PROTEIN DASA"/>
    <property type="match status" value="1"/>
</dbReference>
<dbReference type="EMBL" id="CP009922">
    <property type="protein sequence ID" value="AKG42265.1"/>
    <property type="molecule type" value="Genomic_DNA"/>
</dbReference>
<evidence type="ECO:0000313" key="3">
    <source>
        <dbReference type="Proteomes" id="UP000034034"/>
    </source>
</evidence>
<gene>
    <name evidence="2" type="ORF">SXIM_08810</name>
</gene>
<dbReference type="Pfam" id="PF01547">
    <property type="entry name" value="SBP_bac_1"/>
    <property type="match status" value="1"/>
</dbReference>
<evidence type="ECO:0000313" key="2">
    <source>
        <dbReference type="EMBL" id="AKG42265.1"/>
    </source>
</evidence>
<reference evidence="2" key="1">
    <citation type="submission" date="2019-08" db="EMBL/GenBank/DDBJ databases">
        <title>Complete genome sequence of a mangrove-derived Streptomyces xiamenensis.</title>
        <authorList>
            <person name="Xu J."/>
        </authorList>
    </citation>
    <scope>NUCLEOTIDE SEQUENCE</scope>
    <source>
        <strain evidence="2">318</strain>
    </source>
</reference>
<sequence>MNGRKNGATKLCSALLVAGALTLTAACGGGDSGGGDGTTTLRVAWWGNDTRQAITEEVLDLFMEKNEDIKVEMEYSDWDNYYDRLTTQMASGDAPDVFSTEIRRMGEFGTRNALADLDGLVDMSGLDPQLLQSGQLEGTQYAIPTGVNAFIIAANKTVLDEAGIELPDDTTWTWDDYRDFAAEVTAATGDGTYGTQLSFNDAYLNIYAQQHGEIFYGEDGKIGMSEEVIADWYTFQQDLIDSKASPDASRSAELGSTGVEASLVATNKGAFGMWWSNQLNAITTGSGSEIVLLRMPKDADAVSGGHFLQPNMFWSVAASSGKKEAAGQLVDFLVNDPEAAAIIGSDRGLPRNEAVLEEIRAGLPETDQASLEFIGALADELNDPPKANPNGAGEMPAMLERYGQEVVFGRMTPQEAASGFISEANSVLSK</sequence>
<dbReference type="Proteomes" id="UP000034034">
    <property type="component" value="Chromosome"/>
</dbReference>
<dbReference type="AlphaFoldDB" id="A0A0F7FRT6"/>
<keyword evidence="3" id="KW-1185">Reference proteome</keyword>
<organism evidence="2 3">
    <name type="scientific">Streptomyces xiamenensis</name>
    <dbReference type="NCBI Taxonomy" id="408015"/>
    <lineage>
        <taxon>Bacteria</taxon>
        <taxon>Bacillati</taxon>
        <taxon>Actinomycetota</taxon>
        <taxon>Actinomycetes</taxon>
        <taxon>Kitasatosporales</taxon>
        <taxon>Streptomycetaceae</taxon>
        <taxon>Streptomyces</taxon>
    </lineage>
</organism>